<dbReference type="InterPro" id="IPR029070">
    <property type="entry name" value="Chitinase_insertion_sf"/>
</dbReference>
<accession>A0A6L2PA00</accession>
<dbReference type="OrthoDB" id="76388at2759"/>
<dbReference type="SUPFAM" id="SSF51445">
    <property type="entry name" value="(Trans)glycosidases"/>
    <property type="match status" value="1"/>
</dbReference>
<evidence type="ECO:0000313" key="9">
    <source>
        <dbReference type="EMBL" id="GFG29161.1"/>
    </source>
</evidence>
<sequence>MALQWFLYVAAAVATINWAKSLQTDRVVCFYDSQSRYREGLGKVEAPGDIEASLTTCTHLVYGFAVIDGGNYKLVPVDEYQELDSGKGYYRAVTSLKKRYPSLNILLSVGGLADPVKDKYLTLLESEDNRKAFVSSARTLLRQYAFDGLDLAWEFPEIYVKKDRSTLGSLWHGFKKTFGLASSHKDEKAEEHRDGFTALIRELKNSLRPDGLLLTTTILPNVDTSIYYDLKDIVPNLDFVNVLAFNYTTPERKPDEADYPAALYQAGNRDVNHTVDGTIRWWLEKGVPANKIILGIGALGVTWKLTSDSKISGVPPIEADGPGEAGPQTKTAGLLSYPEVCSLLPNPNVNSQSTSHLLRRVTDPSHKLGSYAFRLPDSSSAAGLWVAYEDPDTAGYKGAYAKNKGLGGIAIWDISLDDFRGVCTGERFPILKAARNHL</sequence>
<dbReference type="GO" id="GO:0004568">
    <property type="term" value="F:chitinase activity"/>
    <property type="evidence" value="ECO:0007669"/>
    <property type="project" value="TreeGrafter"/>
</dbReference>
<keyword evidence="10" id="KW-1185">Reference proteome</keyword>
<dbReference type="AlphaFoldDB" id="A0A6L2PA00"/>
<evidence type="ECO:0000256" key="7">
    <source>
        <dbReference type="SAM" id="SignalP"/>
    </source>
</evidence>
<comment type="caution">
    <text evidence="9">The sequence shown here is derived from an EMBL/GenBank/DDBJ whole genome shotgun (WGS) entry which is preliminary data.</text>
</comment>
<dbReference type="Pfam" id="PF00704">
    <property type="entry name" value="Glyco_hydro_18"/>
    <property type="match status" value="1"/>
</dbReference>
<dbReference type="PANTHER" id="PTHR11177">
    <property type="entry name" value="CHITINASE"/>
    <property type="match status" value="1"/>
</dbReference>
<dbReference type="InParanoid" id="A0A6L2PA00"/>
<gene>
    <name evidence="9" type="ORF">Cfor_00226</name>
</gene>
<keyword evidence="6" id="KW-0325">Glycoprotein</keyword>
<evidence type="ECO:0000256" key="4">
    <source>
        <dbReference type="ARBA" id="ARBA00022729"/>
    </source>
</evidence>
<dbReference type="SUPFAM" id="SSF54556">
    <property type="entry name" value="Chitinase insertion domain"/>
    <property type="match status" value="1"/>
</dbReference>
<keyword evidence="5" id="KW-1015">Disulfide bond</keyword>
<dbReference type="FunCoup" id="A0A6L2PA00">
    <property type="interactions" value="77"/>
</dbReference>
<dbReference type="GO" id="GO:0005975">
    <property type="term" value="P:carbohydrate metabolic process"/>
    <property type="evidence" value="ECO:0007669"/>
    <property type="project" value="InterPro"/>
</dbReference>
<feature type="domain" description="GH18" evidence="8">
    <location>
        <begin position="25"/>
        <end position="438"/>
    </location>
</feature>
<evidence type="ECO:0000256" key="3">
    <source>
        <dbReference type="ARBA" id="ARBA00022525"/>
    </source>
</evidence>
<evidence type="ECO:0000256" key="5">
    <source>
        <dbReference type="ARBA" id="ARBA00023157"/>
    </source>
</evidence>
<dbReference type="Proteomes" id="UP000502823">
    <property type="component" value="Unassembled WGS sequence"/>
</dbReference>
<dbReference type="PROSITE" id="PS51910">
    <property type="entry name" value="GH18_2"/>
    <property type="match status" value="1"/>
</dbReference>
<name>A0A6L2PA00_COPFO</name>
<dbReference type="InterPro" id="IPR050314">
    <property type="entry name" value="Glycosyl_Hydrlase_18"/>
</dbReference>
<dbReference type="SMART" id="SM00636">
    <property type="entry name" value="Glyco_18"/>
    <property type="match status" value="1"/>
</dbReference>
<reference evidence="10" key="1">
    <citation type="submission" date="2020-01" db="EMBL/GenBank/DDBJ databases">
        <title>Draft genome sequence of the Termite Coptotermes fromosanus.</title>
        <authorList>
            <person name="Itakura S."/>
            <person name="Yosikawa Y."/>
            <person name="Umezawa K."/>
        </authorList>
    </citation>
    <scope>NUCLEOTIDE SEQUENCE [LARGE SCALE GENOMIC DNA]</scope>
</reference>
<evidence type="ECO:0000256" key="1">
    <source>
        <dbReference type="ARBA" id="ARBA00004613"/>
    </source>
</evidence>
<evidence type="ECO:0000259" key="8">
    <source>
        <dbReference type="PROSITE" id="PS51910"/>
    </source>
</evidence>
<dbReference type="PANTHER" id="PTHR11177:SF235">
    <property type="entry name" value="CHITINASE-LIKE PROTEIN IDGF1-RELATED"/>
    <property type="match status" value="1"/>
</dbReference>
<dbReference type="InterPro" id="IPR017853">
    <property type="entry name" value="GH"/>
</dbReference>
<organism evidence="9 10">
    <name type="scientific">Coptotermes formosanus</name>
    <name type="common">Formosan subterranean termite</name>
    <dbReference type="NCBI Taxonomy" id="36987"/>
    <lineage>
        <taxon>Eukaryota</taxon>
        <taxon>Metazoa</taxon>
        <taxon>Ecdysozoa</taxon>
        <taxon>Arthropoda</taxon>
        <taxon>Hexapoda</taxon>
        <taxon>Insecta</taxon>
        <taxon>Pterygota</taxon>
        <taxon>Neoptera</taxon>
        <taxon>Polyneoptera</taxon>
        <taxon>Dictyoptera</taxon>
        <taxon>Blattodea</taxon>
        <taxon>Blattoidea</taxon>
        <taxon>Termitoidae</taxon>
        <taxon>Rhinotermitidae</taxon>
        <taxon>Coptotermes</taxon>
    </lineage>
</organism>
<evidence type="ECO:0000256" key="6">
    <source>
        <dbReference type="ARBA" id="ARBA00023180"/>
    </source>
</evidence>
<keyword evidence="4 7" id="KW-0732">Signal</keyword>
<proteinExistence type="inferred from homology"/>
<dbReference type="GO" id="GO:0005576">
    <property type="term" value="C:extracellular region"/>
    <property type="evidence" value="ECO:0007669"/>
    <property type="project" value="UniProtKB-SubCell"/>
</dbReference>
<feature type="signal peptide" evidence="7">
    <location>
        <begin position="1"/>
        <end position="21"/>
    </location>
</feature>
<dbReference type="EMBL" id="BLKM01000118">
    <property type="protein sequence ID" value="GFG29161.1"/>
    <property type="molecule type" value="Genomic_DNA"/>
</dbReference>
<comment type="similarity">
    <text evidence="2">Belongs to the glycosyl hydrolase 18 family. IDGF subfamily.</text>
</comment>
<dbReference type="FunFam" id="3.20.20.80:FF:000071">
    <property type="entry name" value="Imaginal disc growth factor"/>
    <property type="match status" value="1"/>
</dbReference>
<dbReference type="Gene3D" id="3.10.50.10">
    <property type="match status" value="1"/>
</dbReference>
<dbReference type="Gene3D" id="3.20.20.80">
    <property type="entry name" value="Glycosidases"/>
    <property type="match status" value="1"/>
</dbReference>
<dbReference type="InterPro" id="IPR001223">
    <property type="entry name" value="Glyco_hydro18_cat"/>
</dbReference>
<feature type="chain" id="PRO_5026831460" description="GH18 domain-containing protein" evidence="7">
    <location>
        <begin position="22"/>
        <end position="438"/>
    </location>
</feature>
<protein>
    <recommendedName>
        <fullName evidence="8">GH18 domain-containing protein</fullName>
    </recommendedName>
</protein>
<evidence type="ECO:0000313" key="10">
    <source>
        <dbReference type="Proteomes" id="UP000502823"/>
    </source>
</evidence>
<evidence type="ECO:0000256" key="2">
    <source>
        <dbReference type="ARBA" id="ARBA00006606"/>
    </source>
</evidence>
<comment type="subcellular location">
    <subcellularLocation>
        <location evidence="1">Secreted</location>
    </subcellularLocation>
</comment>
<dbReference type="InterPro" id="IPR011583">
    <property type="entry name" value="Chitinase_II/V-like_cat"/>
</dbReference>
<dbReference type="GO" id="GO:0008061">
    <property type="term" value="F:chitin binding"/>
    <property type="evidence" value="ECO:0007669"/>
    <property type="project" value="InterPro"/>
</dbReference>
<keyword evidence="3" id="KW-0964">Secreted</keyword>
<dbReference type="GO" id="GO:0006032">
    <property type="term" value="P:chitin catabolic process"/>
    <property type="evidence" value="ECO:0007669"/>
    <property type="project" value="TreeGrafter"/>
</dbReference>